<evidence type="ECO:0000256" key="1">
    <source>
        <dbReference type="SAM" id="MobiDB-lite"/>
    </source>
</evidence>
<organism evidence="2">
    <name type="scientific">Culex pipiens</name>
    <name type="common">House mosquito</name>
    <dbReference type="NCBI Taxonomy" id="7175"/>
    <lineage>
        <taxon>Eukaryota</taxon>
        <taxon>Metazoa</taxon>
        <taxon>Ecdysozoa</taxon>
        <taxon>Arthropoda</taxon>
        <taxon>Hexapoda</taxon>
        <taxon>Insecta</taxon>
        <taxon>Pterygota</taxon>
        <taxon>Neoptera</taxon>
        <taxon>Endopterygota</taxon>
        <taxon>Diptera</taxon>
        <taxon>Nematocera</taxon>
        <taxon>Culicoidea</taxon>
        <taxon>Culicidae</taxon>
        <taxon>Culicinae</taxon>
        <taxon>Culicini</taxon>
        <taxon>Culex</taxon>
        <taxon>Culex</taxon>
    </lineage>
</organism>
<proteinExistence type="predicted"/>
<dbReference type="EMBL" id="HBUE01194468">
    <property type="protein sequence ID" value="CAG6526869.1"/>
    <property type="molecule type" value="Transcribed_RNA"/>
</dbReference>
<dbReference type="EMBL" id="HBUE01015174">
    <property type="protein sequence ID" value="CAG6450222.1"/>
    <property type="molecule type" value="Transcribed_RNA"/>
</dbReference>
<feature type="region of interest" description="Disordered" evidence="1">
    <location>
        <begin position="1"/>
        <end position="71"/>
    </location>
</feature>
<dbReference type="EMBL" id="HBUE01300447">
    <property type="protein sequence ID" value="CAG6578586.1"/>
    <property type="molecule type" value="Transcribed_RNA"/>
</dbReference>
<dbReference type="EMBL" id="HBUE01015166">
    <property type="protein sequence ID" value="CAG6450198.1"/>
    <property type="molecule type" value="Transcribed_RNA"/>
</dbReference>
<accession>A0A8D8A805</accession>
<protein>
    <submittedName>
        <fullName evidence="2">(northern house mosquito) hypothetical protein</fullName>
    </submittedName>
</protein>
<dbReference type="EMBL" id="HBUE01300450">
    <property type="protein sequence ID" value="CAG6578599.1"/>
    <property type="molecule type" value="Transcribed_RNA"/>
</dbReference>
<feature type="compositionally biased region" description="Basic and acidic residues" evidence="1">
    <location>
        <begin position="47"/>
        <end position="56"/>
    </location>
</feature>
<dbReference type="EMBL" id="HBUE01015171">
    <property type="protein sequence ID" value="CAG6450218.1"/>
    <property type="molecule type" value="Transcribed_RNA"/>
</dbReference>
<dbReference type="EMBL" id="HBUE01015169">
    <property type="protein sequence ID" value="CAG6450213.1"/>
    <property type="molecule type" value="Transcribed_RNA"/>
</dbReference>
<dbReference type="EMBL" id="HBUE01015168">
    <property type="protein sequence ID" value="CAG6450208.1"/>
    <property type="molecule type" value="Transcribed_RNA"/>
</dbReference>
<evidence type="ECO:0000313" key="2">
    <source>
        <dbReference type="EMBL" id="CAG6450213.1"/>
    </source>
</evidence>
<dbReference type="EMBL" id="HBUE01015176">
    <property type="protein sequence ID" value="CAG6450231.1"/>
    <property type="molecule type" value="Transcribed_RNA"/>
</dbReference>
<reference evidence="2" key="1">
    <citation type="submission" date="2021-05" db="EMBL/GenBank/DDBJ databases">
        <authorList>
            <person name="Alioto T."/>
            <person name="Alioto T."/>
            <person name="Gomez Garrido J."/>
        </authorList>
    </citation>
    <scope>NUCLEOTIDE SEQUENCE</scope>
</reference>
<name>A0A8D8A805_CULPI</name>
<dbReference type="EMBL" id="HBUE01194467">
    <property type="protein sequence ID" value="CAG6526865.1"/>
    <property type="molecule type" value="Transcribed_RNA"/>
</dbReference>
<feature type="compositionally biased region" description="Polar residues" evidence="1">
    <location>
        <begin position="24"/>
        <end position="33"/>
    </location>
</feature>
<dbReference type="AlphaFoldDB" id="A0A8D8A805"/>
<dbReference type="EMBL" id="HBUE01194470">
    <property type="protein sequence ID" value="CAG6526878.1"/>
    <property type="molecule type" value="Transcribed_RNA"/>
</dbReference>
<sequence>MDACCSLQTPRKPILNRTRRSPLWKTSSTSSMECTFHWEAAQRGTPARREPTERSRKPTPSYPARRSPSSCPFAASVRRQCVRILRSSWRILRRRPPAVPSAP</sequence>
<dbReference type="EMBL" id="HBUE01015167">
    <property type="protein sequence ID" value="CAG6450203.1"/>
    <property type="molecule type" value="Transcribed_RNA"/>
</dbReference>
<dbReference type="EMBL" id="HBUE01015175">
    <property type="protein sequence ID" value="CAG6450226.1"/>
    <property type="molecule type" value="Transcribed_RNA"/>
</dbReference>
<dbReference type="EMBL" id="HBUE01300448">
    <property type="protein sequence ID" value="CAG6578590.1"/>
    <property type="molecule type" value="Transcribed_RNA"/>
</dbReference>